<keyword evidence="7" id="KW-1185">Reference proteome</keyword>
<dbReference type="Ensembl" id="ENSEBUT00000025358.1">
    <property type="protein sequence ID" value="ENSEBUP00000024782.1"/>
    <property type="gene ID" value="ENSEBUG00000015299.1"/>
</dbReference>
<dbReference type="Proteomes" id="UP000694388">
    <property type="component" value="Unplaced"/>
</dbReference>
<sequence length="234" mass="25415">MADVSLHALDLLHPELFTKDVLTRILTQRGVIDAKGSSLCREELLKLYYQHVVPQPQRKFYSNMRWAQRVLQRRLRTASPCASASASDPNSRSNERAGGKRSSIVFDGAITCTSIKLRRNDAIPTTPAGNGTVKSPLPVTDRLKPPPVANFSGTVIKLSNTGSTPVAQLLPSTNRNGQAKDASPCATSKAVVTAIKRIASPKVPVCSTASQKGSDMMDNMSPEPKKKIQKIKWP</sequence>
<feature type="region of interest" description="Disordered" evidence="5">
    <location>
        <begin position="123"/>
        <end position="145"/>
    </location>
</feature>
<accession>A0A8C4R3K7</accession>
<dbReference type="GO" id="GO:0072669">
    <property type="term" value="C:tRNA-splicing ligase complex"/>
    <property type="evidence" value="ECO:0007669"/>
    <property type="project" value="InterPro"/>
</dbReference>
<dbReference type="PANTHER" id="PTHR28359:SF1">
    <property type="entry name" value="ASHWIN"/>
    <property type="match status" value="1"/>
</dbReference>
<dbReference type="Ensembl" id="ENSEBUT00000025366.1">
    <property type="protein sequence ID" value="ENSEBUP00000024790.1"/>
    <property type="gene ID" value="ENSEBUG00000015299.1"/>
</dbReference>
<reference evidence="6" key="1">
    <citation type="submission" date="2025-05" db="UniProtKB">
        <authorList>
            <consortium name="Ensembl"/>
        </authorList>
    </citation>
    <scope>IDENTIFICATION</scope>
</reference>
<dbReference type="Ensembl" id="ENSEBUT00000025349.1">
    <property type="protein sequence ID" value="ENSEBUP00000024773.1"/>
    <property type="gene ID" value="ENSEBUG00000015299.1"/>
</dbReference>
<dbReference type="GeneTree" id="ENSGT00940000172643"/>
<evidence type="ECO:0000256" key="4">
    <source>
        <dbReference type="ARBA" id="ARBA00023242"/>
    </source>
</evidence>
<keyword evidence="4" id="KW-0539">Nucleus</keyword>
<evidence type="ECO:0000313" key="6">
    <source>
        <dbReference type="Ensembl" id="ENSEBUP00000024782.1"/>
    </source>
</evidence>
<feature type="region of interest" description="Disordered" evidence="5">
    <location>
        <begin position="78"/>
        <end position="100"/>
    </location>
</feature>
<name>A0A8C4R3K7_EPTBU</name>
<comment type="subcellular location">
    <subcellularLocation>
        <location evidence="1">Nucleus</location>
    </subcellularLocation>
</comment>
<evidence type="ECO:0000313" key="7">
    <source>
        <dbReference type="Proteomes" id="UP000694388"/>
    </source>
</evidence>
<proteinExistence type="inferred from homology"/>
<protein>
    <recommendedName>
        <fullName evidence="3">Ashwin</fullName>
    </recommendedName>
</protein>
<dbReference type="PANTHER" id="PTHR28359">
    <property type="entry name" value="ASHWIN"/>
    <property type="match status" value="1"/>
</dbReference>
<feature type="compositionally biased region" description="Low complexity" evidence="5">
    <location>
        <begin position="78"/>
        <end position="87"/>
    </location>
</feature>
<evidence type="ECO:0000256" key="2">
    <source>
        <dbReference type="ARBA" id="ARBA00007855"/>
    </source>
</evidence>
<evidence type="ECO:0000256" key="5">
    <source>
        <dbReference type="SAM" id="MobiDB-lite"/>
    </source>
</evidence>
<dbReference type="GO" id="GO:0048598">
    <property type="term" value="P:embryonic morphogenesis"/>
    <property type="evidence" value="ECO:0007669"/>
    <property type="project" value="InterPro"/>
</dbReference>
<organism evidence="6 7">
    <name type="scientific">Eptatretus burgeri</name>
    <name type="common">Inshore hagfish</name>
    <dbReference type="NCBI Taxonomy" id="7764"/>
    <lineage>
        <taxon>Eukaryota</taxon>
        <taxon>Metazoa</taxon>
        <taxon>Chordata</taxon>
        <taxon>Craniata</taxon>
        <taxon>Vertebrata</taxon>
        <taxon>Cyclostomata</taxon>
        <taxon>Myxini</taxon>
        <taxon>Myxiniformes</taxon>
        <taxon>Myxinidae</taxon>
        <taxon>Eptatretinae</taxon>
        <taxon>Eptatretus</taxon>
    </lineage>
</organism>
<dbReference type="InterPro" id="IPR024887">
    <property type="entry name" value="Ashwin"/>
</dbReference>
<dbReference type="AlphaFoldDB" id="A0A8C4R3K7"/>
<dbReference type="GO" id="GO:0005634">
    <property type="term" value="C:nucleus"/>
    <property type="evidence" value="ECO:0007669"/>
    <property type="project" value="UniProtKB-SubCell"/>
</dbReference>
<dbReference type="Pfam" id="PF15323">
    <property type="entry name" value="Ashwin"/>
    <property type="match status" value="1"/>
</dbReference>
<evidence type="ECO:0000256" key="1">
    <source>
        <dbReference type="ARBA" id="ARBA00004123"/>
    </source>
</evidence>
<evidence type="ECO:0000256" key="3">
    <source>
        <dbReference type="ARBA" id="ARBA00015134"/>
    </source>
</evidence>
<comment type="similarity">
    <text evidence="2">Belongs to the ashwin family.</text>
</comment>
<feature type="region of interest" description="Disordered" evidence="5">
    <location>
        <begin position="204"/>
        <end position="234"/>
    </location>
</feature>